<feature type="transmembrane region" description="Helical" evidence="10">
    <location>
        <begin position="122"/>
        <end position="144"/>
    </location>
</feature>
<evidence type="ECO:0000256" key="6">
    <source>
        <dbReference type="ARBA" id="ARBA00022741"/>
    </source>
</evidence>
<feature type="binding site" evidence="8">
    <location>
        <begin position="430"/>
        <end position="432"/>
    </location>
    <ligand>
        <name>substrate</name>
        <note>ligand shared with subunit alpha</note>
    </ligand>
</feature>
<feature type="binding site" evidence="8">
    <location>
        <position position="308"/>
    </location>
    <ligand>
        <name>Mg(2+)</name>
        <dbReference type="ChEBI" id="CHEBI:18420"/>
    </ligand>
</feature>
<evidence type="ECO:0000256" key="8">
    <source>
        <dbReference type="HAMAP-Rule" id="MF_03219"/>
    </source>
</evidence>
<evidence type="ECO:0000256" key="9">
    <source>
        <dbReference type="PROSITE-ProRule" id="PRU00409"/>
    </source>
</evidence>
<dbReference type="GO" id="GO:0005524">
    <property type="term" value="F:ATP binding"/>
    <property type="evidence" value="ECO:0007669"/>
    <property type="project" value="UniProtKB-UniRule"/>
</dbReference>
<dbReference type="Gene3D" id="3.30.1490.20">
    <property type="entry name" value="ATP-grasp fold, A domain"/>
    <property type="match status" value="1"/>
</dbReference>
<keyword evidence="10" id="KW-1133">Transmembrane helix</keyword>
<keyword evidence="8 9" id="KW-0067">ATP-binding</keyword>
<dbReference type="PANTHER" id="PTHR11815">
    <property type="entry name" value="SUCCINYL-COA SYNTHETASE BETA CHAIN"/>
    <property type="match status" value="1"/>
</dbReference>
<keyword evidence="10" id="KW-0472">Membrane</keyword>
<protein>
    <recommendedName>
        <fullName evidence="8">Succinate--CoA ligase [ADP-forming] subunit beta, mitochondrial</fullName>
        <ecNumber evidence="8">6.2.1.5</ecNumber>
    </recommendedName>
    <alternativeName>
        <fullName evidence="8">Succinyl-CoA synthetase beta chain</fullName>
        <shortName evidence="8">SCS-beta</shortName>
    </alternativeName>
</protein>
<dbReference type="GO" id="GO:0005739">
    <property type="term" value="C:mitochondrion"/>
    <property type="evidence" value="ECO:0007669"/>
    <property type="project" value="UniProtKB-SubCell"/>
</dbReference>
<evidence type="ECO:0000256" key="3">
    <source>
        <dbReference type="ARBA" id="ARBA00022532"/>
    </source>
</evidence>
<evidence type="ECO:0000256" key="7">
    <source>
        <dbReference type="ARBA" id="ARBA00022842"/>
    </source>
</evidence>
<dbReference type="InterPro" id="IPR016102">
    <property type="entry name" value="Succinyl-CoA_synth-like"/>
</dbReference>
<dbReference type="GO" id="GO:0042709">
    <property type="term" value="C:succinate-CoA ligase complex"/>
    <property type="evidence" value="ECO:0007669"/>
    <property type="project" value="TreeGrafter"/>
</dbReference>
<comment type="cofactor">
    <cofactor evidence="8">
        <name>Mg(2+)</name>
        <dbReference type="ChEBI" id="CHEBI:18420"/>
    </cofactor>
    <text evidence="8">Binds 1 Mg(2+) ion per subunit.</text>
</comment>
<dbReference type="FunFam" id="3.40.50.261:FF:000001">
    <property type="entry name" value="Succinate--CoA ligase [ADP-forming] subunit beta"/>
    <property type="match status" value="1"/>
</dbReference>
<dbReference type="PROSITE" id="PS50975">
    <property type="entry name" value="ATP_GRASP"/>
    <property type="match status" value="1"/>
</dbReference>
<keyword evidence="13" id="KW-1185">Reference proteome</keyword>
<feature type="binding site" evidence="8">
    <location>
        <position position="208"/>
    </location>
    <ligand>
        <name>ATP</name>
        <dbReference type="ChEBI" id="CHEBI:30616"/>
    </ligand>
</feature>
<keyword evidence="8" id="KW-0496">Mitochondrion</keyword>
<feature type="transmembrane region" description="Helical" evidence="10">
    <location>
        <begin position="156"/>
        <end position="176"/>
    </location>
</feature>
<comment type="similarity">
    <text evidence="8">Belongs to the succinate/malate CoA ligase beta subunit family.</text>
</comment>
<evidence type="ECO:0000256" key="1">
    <source>
        <dbReference type="ARBA" id="ARBA00005064"/>
    </source>
</evidence>
<dbReference type="InterPro" id="IPR013650">
    <property type="entry name" value="ATP-grasp_succ-CoA_synth-type"/>
</dbReference>
<organism evidence="12 13">
    <name type="scientific">Stephania cephalantha</name>
    <dbReference type="NCBI Taxonomy" id="152367"/>
    <lineage>
        <taxon>Eukaryota</taxon>
        <taxon>Viridiplantae</taxon>
        <taxon>Streptophyta</taxon>
        <taxon>Embryophyta</taxon>
        <taxon>Tracheophyta</taxon>
        <taxon>Spermatophyta</taxon>
        <taxon>Magnoliopsida</taxon>
        <taxon>Ranunculales</taxon>
        <taxon>Menispermaceae</taxon>
        <taxon>Menispermoideae</taxon>
        <taxon>Cissampelideae</taxon>
        <taxon>Stephania</taxon>
    </lineage>
</organism>
<feature type="domain" description="ATP-grasp" evidence="11">
    <location>
        <begin position="36"/>
        <end position="85"/>
    </location>
</feature>
<evidence type="ECO:0000256" key="10">
    <source>
        <dbReference type="SAM" id="Phobius"/>
    </source>
</evidence>
<keyword evidence="4 8" id="KW-0436">Ligase</keyword>
<dbReference type="InterPro" id="IPR011761">
    <property type="entry name" value="ATP-grasp"/>
</dbReference>
<sequence length="510" mass="54709">MVRGLLAKIASKSLSVAGKWQQQQLRRLNIHEYQGAELMAKYGINVPKGVAISSLEEAQKAIRDVFPNEKELVVKSQVLAGGRGLGTFKSGLKGGVHIVKTNEVEDIAGIVQFKAAPHDREFGITILGFYLSAVAFSALFKIPLHSAVITGAKRKLVIFYRYFVTLGALLFDKFIVTGKMLGQILVTKQTGPQGKIVYLCEKLSLVNEMYFAITLDRTSAGPLIIACSKGGTSIEDLAEKYPDMIIKVKIVFLVMVPVDVFEGITDVDAAKVVDGLSPKVADRNASIEQVKKLYELFCKSDCTLLEINPLAETSDNKLVAADAKLNFDDNAAFRQKDIFALRDPSQEDPREVAASKADLNYIGLDGEIGCMVNGAGLAMATMDIIKLHGGTPANFLDVGGNASEGQVVEAFKILTSDDKVKAILVNIFGGIMKCDVIASGIVNAAKQCDVIASGIVNAAKQVALKVPVVVRLEGTNVDQGKRILKESGMTLITAEDLDDAAEKAVKAAAS</sequence>
<dbReference type="PANTHER" id="PTHR11815:SF10">
    <property type="entry name" value="SUCCINATE--COA LIGASE [GDP-FORMING] SUBUNIT BETA, MITOCHONDRIAL"/>
    <property type="match status" value="1"/>
</dbReference>
<dbReference type="EC" id="6.2.1.5" evidence="8"/>
<feature type="binding site" evidence="8">
    <location>
        <begin position="82"/>
        <end position="84"/>
    </location>
    <ligand>
        <name>ATP</name>
        <dbReference type="ChEBI" id="CHEBI:30616"/>
    </ligand>
</feature>
<feature type="binding site" evidence="8">
    <location>
        <position position="373"/>
    </location>
    <ligand>
        <name>substrate</name>
        <note>ligand shared with subunit alpha</note>
    </ligand>
</feature>
<dbReference type="Gene3D" id="3.40.50.261">
    <property type="entry name" value="Succinyl-CoA synthetase domains"/>
    <property type="match status" value="2"/>
</dbReference>
<dbReference type="InterPro" id="IPR017866">
    <property type="entry name" value="Succ-CoA_synthase_bsu_CS"/>
</dbReference>
<dbReference type="Proteomes" id="UP001419268">
    <property type="component" value="Unassembled WGS sequence"/>
</dbReference>
<name>A0AAP0HCE0_9MAGN</name>
<comment type="catalytic activity">
    <reaction evidence="8">
        <text>succinate + ATP + CoA = succinyl-CoA + ADP + phosphate</text>
        <dbReference type="Rhea" id="RHEA:17661"/>
        <dbReference type="ChEBI" id="CHEBI:30031"/>
        <dbReference type="ChEBI" id="CHEBI:30616"/>
        <dbReference type="ChEBI" id="CHEBI:43474"/>
        <dbReference type="ChEBI" id="CHEBI:57287"/>
        <dbReference type="ChEBI" id="CHEBI:57292"/>
        <dbReference type="ChEBI" id="CHEBI:456216"/>
        <dbReference type="EC" id="6.2.1.5"/>
    </reaction>
</comment>
<evidence type="ECO:0000259" key="11">
    <source>
        <dbReference type="PROSITE" id="PS50975"/>
    </source>
</evidence>
<evidence type="ECO:0000313" key="13">
    <source>
        <dbReference type="Proteomes" id="UP001419268"/>
    </source>
</evidence>
<keyword evidence="7 8" id="KW-0460">Magnesium</keyword>
<evidence type="ECO:0000256" key="5">
    <source>
        <dbReference type="ARBA" id="ARBA00022723"/>
    </source>
</evidence>
<dbReference type="HAMAP" id="MF_00558">
    <property type="entry name" value="Succ_CoA_beta"/>
    <property type="match status" value="1"/>
</dbReference>
<keyword evidence="3 8" id="KW-0816">Tricarboxylic acid cycle</keyword>
<keyword evidence="6 8" id="KW-0547">Nucleotide-binding</keyword>
<dbReference type="PROSITE" id="PS01217">
    <property type="entry name" value="SUCCINYL_COA_LIG_3"/>
    <property type="match status" value="1"/>
</dbReference>
<feature type="binding site" evidence="8">
    <location>
        <position position="75"/>
    </location>
    <ligand>
        <name>ATP</name>
        <dbReference type="ChEBI" id="CHEBI:30616"/>
    </ligand>
</feature>
<evidence type="ECO:0000313" key="12">
    <source>
        <dbReference type="EMBL" id="KAK9083128.1"/>
    </source>
</evidence>
<dbReference type="GO" id="GO:0006104">
    <property type="term" value="P:succinyl-CoA metabolic process"/>
    <property type="evidence" value="ECO:0007669"/>
    <property type="project" value="TreeGrafter"/>
</dbReference>
<proteinExistence type="inferred from homology"/>
<dbReference type="Gene3D" id="3.30.470.20">
    <property type="entry name" value="ATP-grasp fold, B domain"/>
    <property type="match status" value="2"/>
</dbReference>
<comment type="subunit">
    <text evidence="8">Heterodimer of an alpha and a beta subunit.</text>
</comment>
<comment type="caution">
    <text evidence="12">The sequence shown here is derived from an EMBL/GenBank/DDBJ whole genome shotgun (WGS) entry which is preliminary data.</text>
</comment>
<keyword evidence="5 8" id="KW-0479">Metal-binding</keyword>
<dbReference type="GO" id="GO:0006099">
    <property type="term" value="P:tricarboxylic acid cycle"/>
    <property type="evidence" value="ECO:0007669"/>
    <property type="project" value="UniProtKB-UniRule"/>
</dbReference>
<dbReference type="Pfam" id="PF08442">
    <property type="entry name" value="ATP-grasp_2"/>
    <property type="match status" value="2"/>
</dbReference>
<dbReference type="InterPro" id="IPR013815">
    <property type="entry name" value="ATP_grasp_subdomain_1"/>
</dbReference>
<dbReference type="SUPFAM" id="SSF52210">
    <property type="entry name" value="Succinyl-CoA synthetase domains"/>
    <property type="match status" value="2"/>
</dbReference>
<feature type="binding site" evidence="8">
    <location>
        <position position="322"/>
    </location>
    <ligand>
        <name>Mg(2+)</name>
        <dbReference type="ChEBI" id="CHEBI:18420"/>
    </ligand>
</feature>
<comment type="subunit">
    <text evidence="2">Heterooctamer of 4 alpha and 4 beta chains.</text>
</comment>
<keyword evidence="10" id="KW-0812">Transmembrane</keyword>
<dbReference type="SUPFAM" id="SSF56059">
    <property type="entry name" value="Glutathione synthetase ATP-binding domain-like"/>
    <property type="match status" value="2"/>
</dbReference>
<evidence type="ECO:0000256" key="2">
    <source>
        <dbReference type="ARBA" id="ARBA00011412"/>
    </source>
</evidence>
<gene>
    <name evidence="12" type="ORF">Scep_029599</name>
</gene>
<dbReference type="InterPro" id="IPR005809">
    <property type="entry name" value="Succ_CoA_ligase-like_bsu"/>
</dbReference>
<dbReference type="InterPro" id="IPR005811">
    <property type="entry name" value="SUCC_ACL_C"/>
</dbReference>
<comment type="subcellular location">
    <subcellularLocation>
        <location evidence="8">Mitochondrion</location>
    </subcellularLocation>
</comment>
<evidence type="ECO:0000256" key="4">
    <source>
        <dbReference type="ARBA" id="ARBA00022598"/>
    </source>
</evidence>
<dbReference type="FunFam" id="3.30.470.20:FF:000002">
    <property type="entry name" value="Succinate--CoA ligase [ADP-forming] subunit beta"/>
    <property type="match status" value="1"/>
</dbReference>
<dbReference type="GO" id="GO:0004775">
    <property type="term" value="F:succinate-CoA ligase (ADP-forming) activity"/>
    <property type="evidence" value="ECO:0007669"/>
    <property type="project" value="UniProtKB-UniRule"/>
</dbReference>
<dbReference type="AlphaFoldDB" id="A0AAP0HCE0"/>
<comment type="pathway">
    <text evidence="1 8">Carbohydrate metabolism; tricarboxylic acid cycle; succinate from succinyl-CoA (ligase route): step 1/1.</text>
</comment>
<accession>A0AAP0HCE0</accession>
<dbReference type="Pfam" id="PF00549">
    <property type="entry name" value="Ligase_CoA"/>
    <property type="match status" value="1"/>
</dbReference>
<comment type="function">
    <text evidence="8">Succinyl-CoA synthetase functions in the citric acid cycle (TCA), coupling the hydrolysis of succinyl-CoA to the synthesis of ATP and thus represents the only step of substrate-level phosphorylation in the TCA. The beta subunit provides nucleotide specificity of the enzyme and binds the substrate succinate, while the binding sites for coenzyme A and phosphate are found in the alpha subunit.</text>
</comment>
<dbReference type="EMBL" id="JBBNAG010000013">
    <property type="protein sequence ID" value="KAK9083128.1"/>
    <property type="molecule type" value="Genomic_DNA"/>
</dbReference>
<reference evidence="12 13" key="1">
    <citation type="submission" date="2024-01" db="EMBL/GenBank/DDBJ databases">
        <title>Genome assemblies of Stephania.</title>
        <authorList>
            <person name="Yang L."/>
        </authorList>
    </citation>
    <scope>NUCLEOTIDE SEQUENCE [LARGE SCALE GENOMIC DNA]</scope>
    <source>
        <strain evidence="12">JXDWG</strain>
        <tissue evidence="12">Leaf</tissue>
    </source>
</reference>
<dbReference type="GO" id="GO:0000287">
    <property type="term" value="F:magnesium ion binding"/>
    <property type="evidence" value="ECO:0007669"/>
    <property type="project" value="UniProtKB-UniRule"/>
</dbReference>